<evidence type="ECO:0000256" key="2">
    <source>
        <dbReference type="SAM" id="SignalP"/>
    </source>
</evidence>
<comment type="caution">
    <text evidence="3">The sequence shown here is derived from an EMBL/GenBank/DDBJ whole genome shotgun (WGS) entry which is preliminary data.</text>
</comment>
<dbReference type="InterPro" id="IPR038404">
    <property type="entry name" value="TRAP_DctP_sf"/>
</dbReference>
<feature type="chain" id="PRO_5045837813" evidence="2">
    <location>
        <begin position="21"/>
        <end position="345"/>
    </location>
</feature>
<dbReference type="PANTHER" id="PTHR33376:SF4">
    <property type="entry name" value="SIALIC ACID-BINDING PERIPLASMIC PROTEIN SIAP"/>
    <property type="match status" value="1"/>
</dbReference>
<evidence type="ECO:0000256" key="1">
    <source>
        <dbReference type="ARBA" id="ARBA00022729"/>
    </source>
</evidence>
<keyword evidence="1 2" id="KW-0732">Signal</keyword>
<dbReference type="PANTHER" id="PTHR33376">
    <property type="match status" value="1"/>
</dbReference>
<evidence type="ECO:0000313" key="4">
    <source>
        <dbReference type="Proteomes" id="UP000660885"/>
    </source>
</evidence>
<dbReference type="InterPro" id="IPR018389">
    <property type="entry name" value="DctP_fam"/>
</dbReference>
<name>A0ABS1U2J3_9PROT</name>
<sequence length="345" mass="37350">MLRRGLIGLALLLPLCLARAQEVPNRLKVLGFYTHAGLFADFEEPFWTREVPALTGGRLLPSATPLDRAGIRESELLSFLRLGVVQGATVPLALAAGDDPELSVVDLPGLNADLPALRRSLAQWRPHLIAVLEERYDIHLLGLLVPTTQVVFCREAFARLGDVTGRRVRVGSVSQGELIEALGGIALVMPLNAVPAAMRNRTLDCAVTGPMPGHRIGLGEIATHVSRLPLSWFVSALVVNGAAWRGLPEADRQALQAGGARLEQRVIDGAEAAIEDGFACNAGLPRCAGGQRARMTVLDERWDEAERHRLLREVLLPRWVARCGADCVQVWNQVAAASLGLWLEP</sequence>
<dbReference type="Gene3D" id="3.40.190.170">
    <property type="entry name" value="Bacterial extracellular solute-binding protein, family 7"/>
    <property type="match status" value="1"/>
</dbReference>
<keyword evidence="4" id="KW-1185">Reference proteome</keyword>
<dbReference type="Proteomes" id="UP000660885">
    <property type="component" value="Unassembled WGS sequence"/>
</dbReference>
<evidence type="ECO:0000313" key="3">
    <source>
        <dbReference type="EMBL" id="MBL6078878.1"/>
    </source>
</evidence>
<gene>
    <name evidence="3" type="primary">dctP</name>
    <name evidence="3" type="ORF">JMJ56_12735</name>
</gene>
<feature type="signal peptide" evidence="2">
    <location>
        <begin position="1"/>
        <end position="20"/>
    </location>
</feature>
<dbReference type="NCBIfam" id="NF037995">
    <property type="entry name" value="TRAP_S1"/>
    <property type="match status" value="1"/>
</dbReference>
<reference evidence="3 4" key="1">
    <citation type="submission" date="2021-01" db="EMBL/GenBank/DDBJ databases">
        <title>Belnapia mucosa sp. nov. and Belnapia arida sp. nov., isolated from the Tabernas Desert (Almeria, Spain).</title>
        <authorList>
            <person name="Molina-Menor E."/>
            <person name="Vidal-Verdu A."/>
            <person name="Calonge A."/>
            <person name="Satari L."/>
            <person name="Pereto J."/>
            <person name="Porcar M."/>
        </authorList>
    </citation>
    <scope>NUCLEOTIDE SEQUENCE [LARGE SCALE GENOMIC DNA]</scope>
    <source>
        <strain evidence="3 4">T18</strain>
    </source>
</reference>
<dbReference type="Pfam" id="PF03480">
    <property type="entry name" value="DctP"/>
    <property type="match status" value="1"/>
</dbReference>
<proteinExistence type="predicted"/>
<protein>
    <submittedName>
        <fullName evidence="3">TRAP transporter substrate-binding protein DctP</fullName>
    </submittedName>
</protein>
<dbReference type="EMBL" id="JAETWB010000004">
    <property type="protein sequence ID" value="MBL6078878.1"/>
    <property type="molecule type" value="Genomic_DNA"/>
</dbReference>
<accession>A0ABS1U2J3</accession>
<dbReference type="RefSeq" id="WP_202832142.1">
    <property type="nucleotide sequence ID" value="NZ_JAETWB010000004.1"/>
</dbReference>
<organism evidence="3 4">
    <name type="scientific">Belnapia arida</name>
    <dbReference type="NCBI Taxonomy" id="2804533"/>
    <lineage>
        <taxon>Bacteria</taxon>
        <taxon>Pseudomonadati</taxon>
        <taxon>Pseudomonadota</taxon>
        <taxon>Alphaproteobacteria</taxon>
        <taxon>Acetobacterales</taxon>
        <taxon>Roseomonadaceae</taxon>
        <taxon>Belnapia</taxon>
    </lineage>
</organism>